<evidence type="ECO:0000313" key="7">
    <source>
        <dbReference type="EMBL" id="CAF3909782.1"/>
    </source>
</evidence>
<dbReference type="EMBL" id="CAJNOU010002787">
    <property type="protein sequence ID" value="CAF1349491.1"/>
    <property type="molecule type" value="Genomic_DNA"/>
</dbReference>
<dbReference type="PANTHER" id="PTHR10751">
    <property type="entry name" value="GUANYLATE BINDING PROTEIN"/>
    <property type="match status" value="1"/>
</dbReference>
<evidence type="ECO:0000259" key="2">
    <source>
        <dbReference type="Pfam" id="PF02263"/>
    </source>
</evidence>
<evidence type="ECO:0000313" key="5">
    <source>
        <dbReference type="EMBL" id="CAF1349491.1"/>
    </source>
</evidence>
<dbReference type="InterPro" id="IPR015894">
    <property type="entry name" value="Guanylate-bd_N"/>
</dbReference>
<dbReference type="EMBL" id="CAJOAX010004523">
    <property type="protein sequence ID" value="CAF3909782.1"/>
    <property type="molecule type" value="Genomic_DNA"/>
</dbReference>
<dbReference type="Proteomes" id="UP000663889">
    <property type="component" value="Unassembled WGS sequence"/>
</dbReference>
<dbReference type="Proteomes" id="UP000663882">
    <property type="component" value="Unassembled WGS sequence"/>
</dbReference>
<comment type="caution">
    <text evidence="6">The sequence shown here is derived from an EMBL/GenBank/DDBJ whole genome shotgun (WGS) entry which is preliminary data.</text>
</comment>
<feature type="transmembrane region" description="Helical" evidence="1">
    <location>
        <begin position="543"/>
        <end position="561"/>
    </location>
</feature>
<dbReference type="OrthoDB" id="2135133at2759"/>
<sequence length="674" mass="77705">MASQNIQEQQYYQEGRAIQLIRCIPPTDEERKNPRFVPQLEIDREAKQIIAERFETPISVIVYVGNMGVGKSKLATMTITALEKEQHHQTAQMFRSGAGANGVTQGVWMWSEPLQHPKQETNESGSILILDCEGMGDLDENTGANLYLFCMLISTAFVVILRPSRVDRYQCNRLYQALYRFERMRAQYVLPNLWLLPLDLPEFVYSDPKTSEDVPISEEQWINNIFTVDEENNRLSNDETQALKNRYKYITDILPKIRAANIHHLPPSLHSNSRKLDTYSLLRSKESDLYATSITIAIKKFLANGGKRLLGSIAQNMFVRPSEFAELMDDLIQVINRDPVPNPDELINQYLTNRFTAELEKEYVTRFEHDLMNYVTKQCEKLSGLQKPPSDEQIATIIGEMAHQRDQNHEKQGCIQLIRCIPPTDEERKNPQYVPQLEINQQAQQIISDRFEAPISIIVYAGNMGVGKSKLATVTVAALEKEPHGTDLLWFRSGAGTNAVTQGVWMWCEPLRHPDQDEQTKGSILVLDCEGMDNLDENTAANLYFFCMIISTAFVVVLRPARIDRFQCDRLYLALRRFEFMKSFHVLPNVWLLPLDLPKFLHIDPDTGDDIEISKEEWLHKIFSVNDERNNLSSAHNQRLKEQYEYITQLPKIFERIHGTSRQTYSSKTKLRKL</sequence>
<evidence type="ECO:0000313" key="8">
    <source>
        <dbReference type="Proteomes" id="UP000663870"/>
    </source>
</evidence>
<feature type="domain" description="Guanylate-binding protein N-terminal" evidence="2">
    <location>
        <begin position="436"/>
        <end position="556"/>
    </location>
</feature>
<keyword evidence="8" id="KW-1185">Reference proteome</keyword>
<dbReference type="GO" id="GO:0005525">
    <property type="term" value="F:GTP binding"/>
    <property type="evidence" value="ECO:0007669"/>
    <property type="project" value="InterPro"/>
</dbReference>
<dbReference type="Pfam" id="PF02263">
    <property type="entry name" value="GBP"/>
    <property type="match status" value="2"/>
</dbReference>
<protein>
    <recommendedName>
        <fullName evidence="2">Guanylate-binding protein N-terminal domain-containing protein</fullName>
    </recommendedName>
</protein>
<dbReference type="Proteomes" id="UP000663823">
    <property type="component" value="Unassembled WGS sequence"/>
</dbReference>
<keyword evidence="1" id="KW-0812">Transmembrane</keyword>
<dbReference type="SUPFAM" id="SSF52540">
    <property type="entry name" value="P-loop containing nucleoside triphosphate hydrolases"/>
    <property type="match status" value="2"/>
</dbReference>
<feature type="domain" description="Guanylate-binding protein N-terminal" evidence="2">
    <location>
        <begin position="39"/>
        <end position="159"/>
    </location>
</feature>
<dbReference type="InterPro" id="IPR027417">
    <property type="entry name" value="P-loop_NTPase"/>
</dbReference>
<dbReference type="EMBL" id="CAJNOL010002962">
    <property type="protein sequence ID" value="CAF1539473.1"/>
    <property type="molecule type" value="Genomic_DNA"/>
</dbReference>
<dbReference type="GO" id="GO:0003924">
    <property type="term" value="F:GTPase activity"/>
    <property type="evidence" value="ECO:0007669"/>
    <property type="project" value="InterPro"/>
</dbReference>
<organism evidence="6 8">
    <name type="scientific">Rotaria sordida</name>
    <dbReference type="NCBI Taxonomy" id="392033"/>
    <lineage>
        <taxon>Eukaryota</taxon>
        <taxon>Metazoa</taxon>
        <taxon>Spiralia</taxon>
        <taxon>Gnathifera</taxon>
        <taxon>Rotifera</taxon>
        <taxon>Eurotatoria</taxon>
        <taxon>Bdelloidea</taxon>
        <taxon>Philodinida</taxon>
        <taxon>Philodinidae</taxon>
        <taxon>Rotaria</taxon>
    </lineage>
</organism>
<proteinExistence type="predicted"/>
<gene>
    <name evidence="6" type="ORF">JXQ802_LOCUS42841</name>
    <name evidence="7" type="ORF">OTI717_LOCUS24235</name>
    <name evidence="4" type="ORF">PYM288_LOCUS27793</name>
    <name evidence="3" type="ORF">RFH988_LOCUS27552</name>
    <name evidence="5" type="ORF">SEV965_LOCUS28786</name>
</gene>
<keyword evidence="1" id="KW-1133">Transmembrane helix</keyword>
<name>A0A815VU05_9BILA</name>
<evidence type="ECO:0000313" key="3">
    <source>
        <dbReference type="EMBL" id="CAF1258598.1"/>
    </source>
</evidence>
<dbReference type="Gene3D" id="3.40.50.300">
    <property type="entry name" value="P-loop containing nucleotide triphosphate hydrolases"/>
    <property type="match status" value="2"/>
</dbReference>
<accession>A0A815VU05</accession>
<evidence type="ECO:0000313" key="6">
    <source>
        <dbReference type="EMBL" id="CAF1539473.1"/>
    </source>
</evidence>
<dbReference type="EMBL" id="CAJNOO010002342">
    <property type="protein sequence ID" value="CAF1258598.1"/>
    <property type="molecule type" value="Genomic_DNA"/>
</dbReference>
<keyword evidence="1" id="KW-0472">Membrane</keyword>
<evidence type="ECO:0000313" key="4">
    <source>
        <dbReference type="EMBL" id="CAF1259303.1"/>
    </source>
</evidence>
<dbReference type="AlphaFoldDB" id="A0A815VU05"/>
<reference evidence="6" key="1">
    <citation type="submission" date="2021-02" db="EMBL/GenBank/DDBJ databases">
        <authorList>
            <person name="Nowell W R."/>
        </authorList>
    </citation>
    <scope>NUCLEOTIDE SEQUENCE</scope>
</reference>
<evidence type="ECO:0000256" key="1">
    <source>
        <dbReference type="SAM" id="Phobius"/>
    </source>
</evidence>
<dbReference type="Proteomes" id="UP000663870">
    <property type="component" value="Unassembled WGS sequence"/>
</dbReference>
<dbReference type="EMBL" id="CAJNOH010001898">
    <property type="protein sequence ID" value="CAF1259303.1"/>
    <property type="molecule type" value="Genomic_DNA"/>
</dbReference>
<dbReference type="Proteomes" id="UP000663854">
    <property type="component" value="Unassembled WGS sequence"/>
</dbReference>